<accession>A0A2T7ELH9</accession>
<sequence>MQVRSAHSSPSKPEAVGFLPTSPATPPRAVRHAAGRSITPPPGAAGRLLNAPAISVSEHPSPAAGAAAVVGSGAPEEAPGPAESAQGHHPHSPSSAARPRRRR</sequence>
<feature type="compositionally biased region" description="Polar residues" evidence="1">
    <location>
        <begin position="1"/>
        <end position="11"/>
    </location>
</feature>
<evidence type="ECO:0000256" key="1">
    <source>
        <dbReference type="SAM" id="MobiDB-lite"/>
    </source>
</evidence>
<reference evidence="2 3" key="1">
    <citation type="submission" date="2018-04" db="EMBL/GenBank/DDBJ databases">
        <title>WGS assembly of Panicum hallii var. hallii HAL2.</title>
        <authorList>
            <person name="Lovell J."/>
            <person name="Jenkins J."/>
            <person name="Lowry D."/>
            <person name="Mamidi S."/>
            <person name="Sreedasyam A."/>
            <person name="Weng X."/>
            <person name="Barry K."/>
            <person name="Bonette J."/>
            <person name="Campitelli B."/>
            <person name="Daum C."/>
            <person name="Gordon S."/>
            <person name="Gould B."/>
            <person name="Lipzen A."/>
            <person name="MacQueen A."/>
            <person name="Palacio-Mejia J."/>
            <person name="Plott C."/>
            <person name="Shakirov E."/>
            <person name="Shu S."/>
            <person name="Yoshinaga Y."/>
            <person name="Zane M."/>
            <person name="Rokhsar D."/>
            <person name="Grimwood J."/>
            <person name="Schmutz J."/>
            <person name="Juenger T."/>
        </authorList>
    </citation>
    <scope>NUCLEOTIDE SEQUENCE [LARGE SCALE GENOMIC DNA]</scope>
    <source>
        <strain evidence="3">cv. HAL2</strain>
    </source>
</reference>
<dbReference type="EMBL" id="CM009750">
    <property type="protein sequence ID" value="PUZ68660.1"/>
    <property type="molecule type" value="Genomic_DNA"/>
</dbReference>
<feature type="region of interest" description="Disordered" evidence="1">
    <location>
        <begin position="1"/>
        <end position="103"/>
    </location>
</feature>
<evidence type="ECO:0000313" key="3">
    <source>
        <dbReference type="Proteomes" id="UP000244336"/>
    </source>
</evidence>
<evidence type="ECO:0000313" key="2">
    <source>
        <dbReference type="EMBL" id="PUZ68660.1"/>
    </source>
</evidence>
<protein>
    <submittedName>
        <fullName evidence="2">Uncharacterized protein</fullName>
    </submittedName>
</protein>
<keyword evidence="3" id="KW-1185">Reference proteome</keyword>
<organism evidence="2 3">
    <name type="scientific">Panicum hallii var. hallii</name>
    <dbReference type="NCBI Taxonomy" id="1504633"/>
    <lineage>
        <taxon>Eukaryota</taxon>
        <taxon>Viridiplantae</taxon>
        <taxon>Streptophyta</taxon>
        <taxon>Embryophyta</taxon>
        <taxon>Tracheophyta</taxon>
        <taxon>Spermatophyta</taxon>
        <taxon>Magnoliopsida</taxon>
        <taxon>Liliopsida</taxon>
        <taxon>Poales</taxon>
        <taxon>Poaceae</taxon>
        <taxon>PACMAD clade</taxon>
        <taxon>Panicoideae</taxon>
        <taxon>Panicodae</taxon>
        <taxon>Paniceae</taxon>
        <taxon>Panicinae</taxon>
        <taxon>Panicum</taxon>
        <taxon>Panicum sect. Panicum</taxon>
    </lineage>
</organism>
<gene>
    <name evidence="2" type="ORF">GQ55_2G046500</name>
</gene>
<feature type="compositionally biased region" description="Low complexity" evidence="1">
    <location>
        <begin position="57"/>
        <end position="85"/>
    </location>
</feature>
<dbReference type="Proteomes" id="UP000244336">
    <property type="component" value="Chromosome 2"/>
</dbReference>
<proteinExistence type="predicted"/>
<name>A0A2T7ELH9_9POAL</name>
<dbReference type="Gramene" id="PUZ68660">
    <property type="protein sequence ID" value="PUZ68660"/>
    <property type="gene ID" value="GQ55_2G046500"/>
</dbReference>
<dbReference type="AlphaFoldDB" id="A0A2T7ELH9"/>